<reference evidence="2 3" key="1">
    <citation type="submission" date="2021-01" db="EMBL/GenBank/DDBJ databases">
        <title>Genome sequencing of Joostella atrarenae M1-2 (= KCTC 23194).</title>
        <authorList>
            <person name="Zakaria M.R."/>
            <person name="Lam M.Q."/>
            <person name="Chong C.S."/>
        </authorList>
    </citation>
    <scope>NUCLEOTIDE SEQUENCE [LARGE SCALE GENOMIC DNA]</scope>
    <source>
        <strain evidence="2 3">M1-2</strain>
    </source>
</reference>
<keyword evidence="1" id="KW-1133">Transmembrane helix</keyword>
<dbReference type="Proteomes" id="UP000829517">
    <property type="component" value="Unassembled WGS sequence"/>
</dbReference>
<name>A0ABS9J550_9FLAO</name>
<proteinExistence type="predicted"/>
<dbReference type="RefSeq" id="WP_236959502.1">
    <property type="nucleotide sequence ID" value="NZ_JAETXX010000008.1"/>
</dbReference>
<evidence type="ECO:0000313" key="3">
    <source>
        <dbReference type="Proteomes" id="UP000829517"/>
    </source>
</evidence>
<organism evidence="2 3">
    <name type="scientific">Joostella atrarenae</name>
    <dbReference type="NCBI Taxonomy" id="679257"/>
    <lineage>
        <taxon>Bacteria</taxon>
        <taxon>Pseudomonadati</taxon>
        <taxon>Bacteroidota</taxon>
        <taxon>Flavobacteriia</taxon>
        <taxon>Flavobacteriales</taxon>
        <taxon>Flavobacteriaceae</taxon>
        <taxon>Joostella</taxon>
    </lineage>
</organism>
<feature type="transmembrane region" description="Helical" evidence="1">
    <location>
        <begin position="230"/>
        <end position="253"/>
    </location>
</feature>
<evidence type="ECO:0000256" key="1">
    <source>
        <dbReference type="SAM" id="Phobius"/>
    </source>
</evidence>
<dbReference type="EMBL" id="JAETXX010000008">
    <property type="protein sequence ID" value="MCF8715535.1"/>
    <property type="molecule type" value="Genomic_DNA"/>
</dbReference>
<evidence type="ECO:0000313" key="2">
    <source>
        <dbReference type="EMBL" id="MCF8715535.1"/>
    </source>
</evidence>
<keyword evidence="1" id="KW-0472">Membrane</keyword>
<accession>A0ABS9J550</accession>
<dbReference type="Pfam" id="PF05137">
    <property type="entry name" value="PilN"/>
    <property type="match status" value="1"/>
</dbReference>
<comment type="caution">
    <text evidence="2">The sequence shown here is derived from an EMBL/GenBank/DDBJ whole genome shotgun (WGS) entry which is preliminary data.</text>
</comment>
<dbReference type="InterPro" id="IPR007813">
    <property type="entry name" value="PilN"/>
</dbReference>
<protein>
    <submittedName>
        <fullName evidence="2">PilN domain-containing protein</fullName>
    </submittedName>
</protein>
<gene>
    <name evidence="2" type="ORF">JM658_11935</name>
</gene>
<keyword evidence="3" id="KW-1185">Reference proteome</keyword>
<sequence>MEQSLTDIFKNQTYAVIGVNSGELTLFDLLICKRKGSKVEISQIHYKLTQDDLLKQVSSKMKVLLNIQGKSVVSKILGAHENVRKDFFLNKVSIDEFYSYVYSTEKANNTSVIRKDTFKDIIERLLPLKIHPIDYSIGPFVGMLIMPLVKEKKVQVDSYLFYSENDITIVELNDENSTCNEMVEIDNTKFSPSVLPLFGTLINYLFPSERILYDVTVFENNKNEDRYKKWFSYGVIVMIILSFTGLLTSYLLLDYYNNEYVRYESELYLKKENYNQLIELEKWWNQQQIIMEESGQLNDKFFSYYIYELGSSTPEDITLNSLKINPLLKGIKNKEKVDKELQVIEISGIAEHSKAVSLWLELLQKKSWVQKIEILNVGLDKGKKSEFIFRIIYK</sequence>
<keyword evidence="1" id="KW-0812">Transmembrane</keyword>